<sequence length="103" mass="12111">MAEHVDRLDIAIIAAHLAANPHLMHRLEDLERRWNMLGDQQPHNPILEENQEARENNDPRPVQELRLEDGAAIMEEFFRVQEEIIAWEEQQRAEANNNLPEDD</sequence>
<dbReference type="AlphaFoldDB" id="A0A2G5SPD8"/>
<gene>
    <name evidence="2" type="primary">Cnig_chr_X.g23265</name>
    <name evidence="2" type="ORF">B9Z55_023265</name>
</gene>
<dbReference type="EMBL" id="PDUG01000006">
    <property type="protein sequence ID" value="PIC16789.1"/>
    <property type="molecule type" value="Genomic_DNA"/>
</dbReference>
<name>A0A2G5SPD8_9PELO</name>
<comment type="caution">
    <text evidence="2">The sequence shown here is derived from an EMBL/GenBank/DDBJ whole genome shotgun (WGS) entry which is preliminary data.</text>
</comment>
<reference evidence="3" key="1">
    <citation type="submission" date="2017-10" db="EMBL/GenBank/DDBJ databases">
        <title>Rapid genome shrinkage in a self-fertile nematode reveals novel sperm competition proteins.</title>
        <authorList>
            <person name="Yin D."/>
            <person name="Schwarz E.M."/>
            <person name="Thomas C.G."/>
            <person name="Felde R.L."/>
            <person name="Korf I.F."/>
            <person name="Cutter A.D."/>
            <person name="Schartner C.M."/>
            <person name="Ralston E.J."/>
            <person name="Meyer B.J."/>
            <person name="Haag E.S."/>
        </authorList>
    </citation>
    <scope>NUCLEOTIDE SEQUENCE [LARGE SCALE GENOMIC DNA]</scope>
    <source>
        <strain evidence="3">JU1422</strain>
    </source>
</reference>
<evidence type="ECO:0000313" key="3">
    <source>
        <dbReference type="Proteomes" id="UP000230233"/>
    </source>
</evidence>
<feature type="compositionally biased region" description="Basic and acidic residues" evidence="1">
    <location>
        <begin position="51"/>
        <end position="61"/>
    </location>
</feature>
<evidence type="ECO:0000256" key="1">
    <source>
        <dbReference type="SAM" id="MobiDB-lite"/>
    </source>
</evidence>
<proteinExistence type="predicted"/>
<accession>A0A2G5SPD8</accession>
<protein>
    <submittedName>
        <fullName evidence="2">Uncharacterized protein</fullName>
    </submittedName>
</protein>
<feature type="region of interest" description="Disordered" evidence="1">
    <location>
        <begin position="38"/>
        <end position="61"/>
    </location>
</feature>
<organism evidence="2 3">
    <name type="scientific">Caenorhabditis nigoni</name>
    <dbReference type="NCBI Taxonomy" id="1611254"/>
    <lineage>
        <taxon>Eukaryota</taxon>
        <taxon>Metazoa</taxon>
        <taxon>Ecdysozoa</taxon>
        <taxon>Nematoda</taxon>
        <taxon>Chromadorea</taxon>
        <taxon>Rhabditida</taxon>
        <taxon>Rhabditina</taxon>
        <taxon>Rhabditomorpha</taxon>
        <taxon>Rhabditoidea</taxon>
        <taxon>Rhabditidae</taxon>
        <taxon>Peloderinae</taxon>
        <taxon>Caenorhabditis</taxon>
    </lineage>
</organism>
<keyword evidence="3" id="KW-1185">Reference proteome</keyword>
<dbReference type="Proteomes" id="UP000230233">
    <property type="component" value="Chromosome X"/>
</dbReference>
<evidence type="ECO:0000313" key="2">
    <source>
        <dbReference type="EMBL" id="PIC16789.1"/>
    </source>
</evidence>